<evidence type="ECO:0000259" key="3">
    <source>
        <dbReference type="Pfam" id="PF13340"/>
    </source>
</evidence>
<feature type="compositionally biased region" description="Basic residues" evidence="1">
    <location>
        <begin position="1"/>
        <end position="19"/>
    </location>
</feature>
<feature type="domain" description="Transposase IS4-like" evidence="2">
    <location>
        <begin position="117"/>
        <end position="266"/>
    </location>
</feature>
<dbReference type="Pfam" id="PF13340">
    <property type="entry name" value="DUF4096"/>
    <property type="match status" value="1"/>
</dbReference>
<organism evidence="4 5">
    <name type="scientific">Spirosoma soli</name>
    <dbReference type="NCBI Taxonomy" id="1770529"/>
    <lineage>
        <taxon>Bacteria</taxon>
        <taxon>Pseudomonadati</taxon>
        <taxon>Bacteroidota</taxon>
        <taxon>Cytophagia</taxon>
        <taxon>Cytophagales</taxon>
        <taxon>Cytophagaceae</taxon>
        <taxon>Spirosoma</taxon>
    </lineage>
</organism>
<dbReference type="PANTHER" id="PTHR30007">
    <property type="entry name" value="PHP DOMAIN PROTEIN"/>
    <property type="match status" value="1"/>
</dbReference>
<feature type="region of interest" description="Disordered" evidence="1">
    <location>
        <begin position="1"/>
        <end position="28"/>
    </location>
</feature>
<evidence type="ECO:0000313" key="5">
    <source>
        <dbReference type="Proteomes" id="UP001597469"/>
    </source>
</evidence>
<gene>
    <name evidence="4" type="ORF">ACFSUS_28725</name>
</gene>
<dbReference type="Pfam" id="PF01609">
    <property type="entry name" value="DDE_Tnp_1"/>
    <property type="match status" value="1"/>
</dbReference>
<accession>A0ABW5MEN0</accession>
<reference evidence="5" key="1">
    <citation type="journal article" date="2019" name="Int. J. Syst. Evol. Microbiol.">
        <title>The Global Catalogue of Microorganisms (GCM) 10K type strain sequencing project: providing services to taxonomists for standard genome sequencing and annotation.</title>
        <authorList>
            <consortium name="The Broad Institute Genomics Platform"/>
            <consortium name="The Broad Institute Genome Sequencing Center for Infectious Disease"/>
            <person name="Wu L."/>
            <person name="Ma J."/>
        </authorList>
    </citation>
    <scope>NUCLEOTIDE SEQUENCE [LARGE SCALE GENOMIC DNA]</scope>
    <source>
        <strain evidence="5">KCTC 42805</strain>
    </source>
</reference>
<protein>
    <submittedName>
        <fullName evidence="4">IS5 family transposase</fullName>
    </submittedName>
</protein>
<dbReference type="InterPro" id="IPR025161">
    <property type="entry name" value="IS402-like_dom"/>
</dbReference>
<feature type="domain" description="Insertion element IS402-like" evidence="3">
    <location>
        <begin position="24"/>
        <end position="98"/>
    </location>
</feature>
<evidence type="ECO:0000313" key="4">
    <source>
        <dbReference type="EMBL" id="MFD2574649.1"/>
    </source>
</evidence>
<dbReference type="RefSeq" id="WP_381528719.1">
    <property type="nucleotide sequence ID" value="NZ_JBHULN010000038.1"/>
</dbReference>
<dbReference type="Proteomes" id="UP001597469">
    <property type="component" value="Unassembled WGS sequence"/>
</dbReference>
<dbReference type="EMBL" id="JBHULN010000038">
    <property type="protein sequence ID" value="MFD2574649.1"/>
    <property type="molecule type" value="Genomic_DNA"/>
</dbReference>
<proteinExistence type="predicted"/>
<name>A0ABW5MEN0_9BACT</name>
<evidence type="ECO:0000259" key="2">
    <source>
        <dbReference type="Pfam" id="PF01609"/>
    </source>
</evidence>
<dbReference type="NCBIfam" id="NF033580">
    <property type="entry name" value="transpos_IS5_3"/>
    <property type="match status" value="1"/>
</dbReference>
<dbReference type="PANTHER" id="PTHR30007:SF0">
    <property type="entry name" value="TRANSPOSASE"/>
    <property type="match status" value="1"/>
</dbReference>
<evidence type="ECO:0000256" key="1">
    <source>
        <dbReference type="SAM" id="MobiDB-lite"/>
    </source>
</evidence>
<sequence>MRKQNQSRPTHKTTKLPKKYPHELSQKQWKHLRKLLPQPKKKPDGPGRNPLDLRQVINAILYVMRSGCSWSMVPNAYPHPKSVYHYFNQWSKDNTWEKRHVALVKKVRKKAGRKKRPTASSVDTQSVKTTQVGGEARGFEGGKCIKGRKRFILVDTSGLLLAVKVVAANMAEKAGAQVLLQKIWATSWLKERCGRIEIVWVDAGYGGADLYDWVAHLTGWLWQVIKRTDATKGFVLLQPRWVVERSFAWLSFNRRLSKDYEKLTRNCESALYVSMLLRRLN</sequence>
<keyword evidence="5" id="KW-1185">Reference proteome</keyword>
<comment type="caution">
    <text evidence="4">The sequence shown here is derived from an EMBL/GenBank/DDBJ whole genome shotgun (WGS) entry which is preliminary data.</text>
</comment>
<dbReference type="InterPro" id="IPR002559">
    <property type="entry name" value="Transposase_11"/>
</dbReference>